<keyword evidence="1 3" id="KW-0238">DNA-binding</keyword>
<name>A0A845GS10_9BURK</name>
<protein>
    <submittedName>
        <fullName evidence="3">AbrB/MazE/SpoVT family DNA-binding domain-containing protein</fullName>
    </submittedName>
</protein>
<evidence type="ECO:0000259" key="2">
    <source>
        <dbReference type="PROSITE" id="PS51740"/>
    </source>
</evidence>
<dbReference type="GO" id="GO:0003677">
    <property type="term" value="F:DNA binding"/>
    <property type="evidence" value="ECO:0007669"/>
    <property type="project" value="UniProtKB-UniRule"/>
</dbReference>
<organism evidence="3 4">
    <name type="scientific">Duganella vulcania</name>
    <dbReference type="NCBI Taxonomy" id="2692166"/>
    <lineage>
        <taxon>Bacteria</taxon>
        <taxon>Pseudomonadati</taxon>
        <taxon>Pseudomonadota</taxon>
        <taxon>Betaproteobacteria</taxon>
        <taxon>Burkholderiales</taxon>
        <taxon>Oxalobacteraceae</taxon>
        <taxon>Telluria group</taxon>
        <taxon>Duganella</taxon>
    </lineage>
</organism>
<dbReference type="InterPro" id="IPR052975">
    <property type="entry name" value="Repressor-like_regulatory"/>
</dbReference>
<evidence type="ECO:0000313" key="3">
    <source>
        <dbReference type="EMBL" id="MYM97084.1"/>
    </source>
</evidence>
<dbReference type="SUPFAM" id="SSF89447">
    <property type="entry name" value="AbrB/MazE/MraZ-like"/>
    <property type="match status" value="1"/>
</dbReference>
<dbReference type="PROSITE" id="PS51740">
    <property type="entry name" value="SPOVT_ABRB"/>
    <property type="match status" value="1"/>
</dbReference>
<dbReference type="RefSeq" id="WP_161086050.1">
    <property type="nucleotide sequence ID" value="NZ_WWCX01000062.1"/>
</dbReference>
<dbReference type="NCBIfam" id="TIGR01439">
    <property type="entry name" value="lp_hng_hel_AbrB"/>
    <property type="match status" value="1"/>
</dbReference>
<dbReference type="Pfam" id="PF04014">
    <property type="entry name" value="MazE_antitoxin"/>
    <property type="match status" value="1"/>
</dbReference>
<dbReference type="SMART" id="SM00966">
    <property type="entry name" value="SpoVT_AbrB"/>
    <property type="match status" value="1"/>
</dbReference>
<dbReference type="InterPro" id="IPR007159">
    <property type="entry name" value="SpoVT-AbrB_dom"/>
</dbReference>
<evidence type="ECO:0000256" key="1">
    <source>
        <dbReference type="PROSITE-ProRule" id="PRU01076"/>
    </source>
</evidence>
<sequence length="81" mass="8615">METASVSSKGQVTIPKEIRQQLGIREGSKVEFAVVGKHLELRVQSPNGVMQTAAPASGYGMVKSKRNAVPVDLDPASLLKP</sequence>
<evidence type="ECO:0000313" key="4">
    <source>
        <dbReference type="Proteomes" id="UP000447355"/>
    </source>
</evidence>
<proteinExistence type="predicted"/>
<reference evidence="3" key="1">
    <citation type="submission" date="2019-12" db="EMBL/GenBank/DDBJ databases">
        <title>Novel species isolated from a subtropical stream in China.</title>
        <authorList>
            <person name="Lu H."/>
        </authorList>
    </citation>
    <scope>NUCLEOTIDE SEQUENCE [LARGE SCALE GENOMIC DNA]</scope>
    <source>
        <strain evidence="3">FT81W</strain>
    </source>
</reference>
<dbReference type="PANTHER" id="PTHR34860:SF6">
    <property type="entry name" value="REPRESSOR-LIKE PROTEIN SSO7C3"/>
    <property type="match status" value="1"/>
</dbReference>
<gene>
    <name evidence="3" type="ORF">GTP90_24860</name>
</gene>
<dbReference type="InterPro" id="IPR037914">
    <property type="entry name" value="SpoVT-AbrB_sf"/>
</dbReference>
<dbReference type="AlphaFoldDB" id="A0A845GS10"/>
<accession>A0A845GS10</accession>
<dbReference type="EMBL" id="WWCX01000062">
    <property type="protein sequence ID" value="MYM97084.1"/>
    <property type="molecule type" value="Genomic_DNA"/>
</dbReference>
<dbReference type="Gene3D" id="2.10.260.10">
    <property type="match status" value="1"/>
</dbReference>
<dbReference type="Proteomes" id="UP000447355">
    <property type="component" value="Unassembled WGS sequence"/>
</dbReference>
<comment type="caution">
    <text evidence="3">The sequence shown here is derived from an EMBL/GenBank/DDBJ whole genome shotgun (WGS) entry which is preliminary data.</text>
</comment>
<dbReference type="PANTHER" id="PTHR34860">
    <property type="entry name" value="REPRESSOR-LIKE PROTEIN SSO7C3"/>
    <property type="match status" value="1"/>
</dbReference>
<feature type="domain" description="SpoVT-AbrB" evidence="2">
    <location>
        <begin position="1"/>
        <end position="46"/>
    </location>
</feature>